<keyword evidence="3" id="KW-1185">Reference proteome</keyword>
<feature type="transmembrane region" description="Helical" evidence="1">
    <location>
        <begin position="102"/>
        <end position="125"/>
    </location>
</feature>
<gene>
    <name evidence="2" type="ORF">D0435_09965</name>
</gene>
<proteinExistence type="predicted"/>
<feature type="transmembrane region" description="Helical" evidence="1">
    <location>
        <begin position="131"/>
        <end position="150"/>
    </location>
</feature>
<keyword evidence="1" id="KW-0812">Transmembrane</keyword>
<dbReference type="EMBL" id="QXWK01000017">
    <property type="protein sequence ID" value="NBH61976.1"/>
    <property type="molecule type" value="Genomic_DNA"/>
</dbReference>
<dbReference type="RefSeq" id="WP_160202254.1">
    <property type="nucleotide sequence ID" value="NZ_QXWK01000017.1"/>
</dbReference>
<evidence type="ECO:0000313" key="2">
    <source>
        <dbReference type="EMBL" id="NBH61976.1"/>
    </source>
</evidence>
<evidence type="ECO:0000313" key="3">
    <source>
        <dbReference type="Proteomes" id="UP000446866"/>
    </source>
</evidence>
<keyword evidence="1" id="KW-0472">Membrane</keyword>
<accession>A0A845QK54</accession>
<dbReference type="AlphaFoldDB" id="A0A845QK54"/>
<sequence>MNLGFSYVGLVFLAMLMVPNLIWSRNKPVGYENYVGSENKILLAFERVGEVAVTCLALIFTDFNVGQVSGRTLILAGAFLLLVLYEAFWIRYFKSEKTMADFYSSLLGIPVAGASLPVFAFGLLAVYGKNILLLVAVITLGIGHIGIHLGHKREIEHNDNFKRKR</sequence>
<evidence type="ECO:0000256" key="1">
    <source>
        <dbReference type="SAM" id="Phobius"/>
    </source>
</evidence>
<reference evidence="2 3" key="1">
    <citation type="submission" date="2018-08" db="EMBL/GenBank/DDBJ databases">
        <title>Murine metabolic-syndrome-specific gut microbial biobank.</title>
        <authorList>
            <person name="Liu C."/>
        </authorList>
    </citation>
    <scope>NUCLEOTIDE SEQUENCE [LARGE SCALE GENOMIC DNA]</scope>
    <source>
        <strain evidence="2 3">28</strain>
    </source>
</reference>
<comment type="caution">
    <text evidence="2">The sequence shown here is derived from an EMBL/GenBank/DDBJ whole genome shotgun (WGS) entry which is preliminary data.</text>
</comment>
<organism evidence="2 3">
    <name type="scientific">Anaerotruncus colihominis</name>
    <dbReference type="NCBI Taxonomy" id="169435"/>
    <lineage>
        <taxon>Bacteria</taxon>
        <taxon>Bacillati</taxon>
        <taxon>Bacillota</taxon>
        <taxon>Clostridia</taxon>
        <taxon>Eubacteriales</taxon>
        <taxon>Oscillospiraceae</taxon>
        <taxon>Anaerotruncus</taxon>
    </lineage>
</organism>
<feature type="transmembrane region" description="Helical" evidence="1">
    <location>
        <begin position="6"/>
        <end position="23"/>
    </location>
</feature>
<keyword evidence="1" id="KW-1133">Transmembrane helix</keyword>
<dbReference type="Proteomes" id="UP000446866">
    <property type="component" value="Unassembled WGS sequence"/>
</dbReference>
<name>A0A845QK54_9FIRM</name>
<feature type="transmembrane region" description="Helical" evidence="1">
    <location>
        <begin position="73"/>
        <end position="90"/>
    </location>
</feature>
<protein>
    <submittedName>
        <fullName evidence="2">Uncharacterized protein</fullName>
    </submittedName>
</protein>